<dbReference type="Proteomes" id="UP000016930">
    <property type="component" value="Unassembled WGS sequence"/>
</dbReference>
<feature type="non-terminal residue" evidence="1">
    <location>
        <position position="139"/>
    </location>
</feature>
<protein>
    <submittedName>
        <fullName evidence="1">Uncharacterized protein</fullName>
    </submittedName>
</protein>
<proteinExistence type="predicted"/>
<organism evidence="1 2">
    <name type="scientific">Ceriporiopsis subvermispora (strain B)</name>
    <name type="common">White-rot fungus</name>
    <name type="synonym">Gelatoporia subvermispora</name>
    <dbReference type="NCBI Taxonomy" id="914234"/>
    <lineage>
        <taxon>Eukaryota</taxon>
        <taxon>Fungi</taxon>
        <taxon>Dikarya</taxon>
        <taxon>Basidiomycota</taxon>
        <taxon>Agaricomycotina</taxon>
        <taxon>Agaricomycetes</taxon>
        <taxon>Polyporales</taxon>
        <taxon>Gelatoporiaceae</taxon>
        <taxon>Gelatoporia</taxon>
    </lineage>
</organism>
<dbReference type="EMBL" id="KB445907">
    <property type="protein sequence ID" value="EMD30664.1"/>
    <property type="molecule type" value="Genomic_DNA"/>
</dbReference>
<gene>
    <name evidence="1" type="ORF">CERSUDRAFT_127764</name>
</gene>
<accession>M2P5Y6</accession>
<dbReference type="HOGENOM" id="CLU_2055201_0_0_1"/>
<keyword evidence="2" id="KW-1185">Reference proteome</keyword>
<reference evidence="1 2" key="1">
    <citation type="journal article" date="2012" name="Proc. Natl. Acad. Sci. U.S.A.">
        <title>Comparative genomics of Ceriporiopsis subvermispora and Phanerochaete chrysosporium provide insight into selective ligninolysis.</title>
        <authorList>
            <person name="Fernandez-Fueyo E."/>
            <person name="Ruiz-Duenas F.J."/>
            <person name="Ferreira P."/>
            <person name="Floudas D."/>
            <person name="Hibbett D.S."/>
            <person name="Canessa P."/>
            <person name="Larrondo L.F."/>
            <person name="James T.Y."/>
            <person name="Seelenfreund D."/>
            <person name="Lobos S."/>
            <person name="Polanco R."/>
            <person name="Tello M."/>
            <person name="Honda Y."/>
            <person name="Watanabe T."/>
            <person name="Watanabe T."/>
            <person name="Ryu J.S."/>
            <person name="Kubicek C.P."/>
            <person name="Schmoll M."/>
            <person name="Gaskell J."/>
            <person name="Hammel K.E."/>
            <person name="St John F.J."/>
            <person name="Vanden Wymelenberg A."/>
            <person name="Sabat G."/>
            <person name="Splinter BonDurant S."/>
            <person name="Syed K."/>
            <person name="Yadav J.S."/>
            <person name="Doddapaneni H."/>
            <person name="Subramanian V."/>
            <person name="Lavin J.L."/>
            <person name="Oguiza J.A."/>
            <person name="Perez G."/>
            <person name="Pisabarro A.G."/>
            <person name="Ramirez L."/>
            <person name="Santoyo F."/>
            <person name="Master E."/>
            <person name="Coutinho P.M."/>
            <person name="Henrissat B."/>
            <person name="Lombard V."/>
            <person name="Magnuson J.K."/>
            <person name="Kuees U."/>
            <person name="Hori C."/>
            <person name="Igarashi K."/>
            <person name="Samejima M."/>
            <person name="Held B.W."/>
            <person name="Barry K.W."/>
            <person name="LaButti K.M."/>
            <person name="Lapidus A."/>
            <person name="Lindquist E.A."/>
            <person name="Lucas S.M."/>
            <person name="Riley R."/>
            <person name="Salamov A.A."/>
            <person name="Hoffmeister D."/>
            <person name="Schwenk D."/>
            <person name="Hadar Y."/>
            <person name="Yarden O."/>
            <person name="de Vries R.P."/>
            <person name="Wiebenga A."/>
            <person name="Stenlid J."/>
            <person name="Eastwood D."/>
            <person name="Grigoriev I.V."/>
            <person name="Berka R.M."/>
            <person name="Blanchette R.A."/>
            <person name="Kersten P."/>
            <person name="Martinez A.T."/>
            <person name="Vicuna R."/>
            <person name="Cullen D."/>
        </authorList>
    </citation>
    <scope>NUCLEOTIDE SEQUENCE [LARGE SCALE GENOMIC DNA]</scope>
    <source>
        <strain evidence="1 2">B</strain>
    </source>
</reference>
<evidence type="ECO:0000313" key="1">
    <source>
        <dbReference type="EMBL" id="EMD30664.1"/>
    </source>
</evidence>
<dbReference type="AlphaFoldDB" id="M2P5Y6"/>
<sequence>MVIAQLSRLFGRRGASKTCVDNLQTQIMGTPVSDGPPEDGGGVDALVSNTKGAIKVAQTVLNGFPLPGLSVALSIGDQLLDRINAMRGNVEERKAIMGRLKALVESLKMMITDAESNMSSSAEPAEQVVMRSRLRLSPV</sequence>
<name>M2P5Y6_CERS8</name>
<evidence type="ECO:0000313" key="2">
    <source>
        <dbReference type="Proteomes" id="UP000016930"/>
    </source>
</evidence>